<feature type="compositionally biased region" description="Basic and acidic residues" evidence="4">
    <location>
        <begin position="7"/>
        <end position="24"/>
    </location>
</feature>
<evidence type="ECO:0000256" key="4">
    <source>
        <dbReference type="SAM" id="MobiDB-lite"/>
    </source>
</evidence>
<reference evidence="6" key="1">
    <citation type="journal article" date="2020" name="J Insects Food Feed">
        <title>The yellow mealworm (Tenebrio molitor) genome: a resource for the emerging insects as food and feed industry.</title>
        <authorList>
            <person name="Eriksson T."/>
            <person name="Andere A."/>
            <person name="Kelstrup H."/>
            <person name="Emery V."/>
            <person name="Picard C."/>
        </authorList>
    </citation>
    <scope>NUCLEOTIDE SEQUENCE</scope>
    <source>
        <strain evidence="6">Stoneville</strain>
        <tissue evidence="6">Whole head</tissue>
    </source>
</reference>
<dbReference type="EMBL" id="JABDTM020028788">
    <property type="protein sequence ID" value="KAH0808396.1"/>
    <property type="molecule type" value="Genomic_DNA"/>
</dbReference>
<evidence type="ECO:0000256" key="2">
    <source>
        <dbReference type="ARBA" id="ARBA00023054"/>
    </source>
</evidence>
<feature type="compositionally biased region" description="Low complexity" evidence="4">
    <location>
        <begin position="680"/>
        <end position="690"/>
    </location>
</feature>
<feature type="region of interest" description="Disordered" evidence="4">
    <location>
        <begin position="1488"/>
        <end position="1666"/>
    </location>
</feature>
<sequence length="1666" mass="182058">MKSWARKALETVKRTTKIVRDDKNLASIKISPSPMSRENSQASITHNKPAVALVSPMKNEKENQLSESSHSASTGQHSNSSESSVIYKPSSESGSEHHNVIPNRKEPITYISEATEAPPFQEFKEKEKTLNEENHQQNHYSDNNFNNNRHNFVREGSQVDEDTPPLSIEPMRPLLRGYCSTLTLPPRQRHYQRIQPDGGADYCEISLANGYLSDGEMLRNAPSRDISDGYMSEGGSVLYARRLQTMPAHMPNGTPRISPGLTVLTEQSSRRGRAEEPPPPPAPRVNSRSSRNGVALQDTKHGQWKRYTDSPGVGSPPPPAPAPSSPTSSRRERRSSPHGGKEKGSSKVRGVPQSFGYVKRSSSATNGTNGTPNGTAPQVQVLQSQSGKTASVSAVPRTKVKVSGGTQTCSSDLQQSHKSNAPQFKSYSLTGNAASQLSQSVRERLMMGSQSLPKGAGQDYGLVLRQGRPKASDGSLSDTQAIENTSPYAPWLRHSNTYSVAPRLSETDSMESLTSLPGHRSSLTHTRLLRDSPSRLSRSNSIRHTTPLLEGGRVTYSLKFQSVCCRSTKSEKLYPSMLHRNTEPETEPYYCLPIGALSHWSQPTSPAPGSARTFPLSPTHSSTPRHSIPKNDDVHGSSISLVSTASSLYSSAEEKQAHEIRKLRRELTEAQEKVQTLTSQLSTNTTSQVVHKSKFDGNQRRVPHRGRKSVLSTQNRSRWTGSRSFRFHGRRRGLSIRVRREGFRVCLFIQTNDENCSGTGSVVIRTCSYLWRPRVGPPRAPPRPPSLASVPEDPRIGCPTSPFGRPTVPWWELATRRSRYRSCPTLELHVSIAVAHVVSAFEQSLSSMTQRLHHLTQTSEKKDSELAELKTAMESLRAQSIQAGIGTGLARQPSSDSVSSLSSACSLDKHEKKKKKGWLRSSFTKAFSRNAKVTKVQCQSEGENERQHSPPPPAPTDAGQEVAELQKQLREKDLVLTDIRLEALSSAHQLESLKDTVMKMRSEMLSLKQNNERLQRMVNGATSIPNELADTRSTNSIDALSDLIPTEEAPPEPEQDGKRVAVSVYLGQPHSFEKYYVEHYGYDGIGDNAITEIAIAHTNIGASCSWAQLDNTVRRAFKQHVARLDPGGGLGLGSDSIASYKLGEAERKPDSGPPDLLPVGYAVGRVSTIHVVLQPVAALAFEALIPKGVAQRLVSLLSEHRRLVLCGAPGTGKTHLATRLAEFHAQSQGRDPAEAVATFNVDNKSGKELRQYLAHLSEQAAAGDNNVLPCVVVLDNLHKAGPLADALGSLPRNLPCLLGTMAQSACSATSLQLQHGFRWVLVAPHMEPARGLLGRVLRRRLATLELEQGPQPELAAILGWLPRVWQHLNAFLETHSSGDVAIGPRLFLSCPLELDAARAWFADVWNYSLAPYLREAAREGLQLYGRRAPWTDPAQFILDTYPWPGAPPQGLTTISAKDVGLESGPTAQTENEGDPLLNMLMRLQEAANYSSPHSNDSDCNSLDSNLTHGSNVGTETDPESTWNRPGVDPEPPRIQPGADPEPTRSRPETHPEPTRTNPKSTQSPSETHPESTRSLAGADPEPTRNRPGVDPEPTRNPPGADPEPPGADPKPTQSPPGVDLDPTRSPPGVDPVHPEPTRSPPGVDPESIRSPSGAHLEPTRNPPNFR</sequence>
<dbReference type="PANTHER" id="PTHR12784">
    <property type="entry name" value="STEERIN"/>
    <property type="match status" value="1"/>
</dbReference>
<feature type="compositionally biased region" description="Polar residues" evidence="4">
    <location>
        <begin position="404"/>
        <end position="425"/>
    </location>
</feature>
<feature type="compositionally biased region" description="Low complexity" evidence="4">
    <location>
        <begin position="361"/>
        <end position="377"/>
    </location>
</feature>
<comment type="caution">
    <text evidence="6">The sequence shown here is derived from an EMBL/GenBank/DDBJ whole genome shotgun (WGS) entry which is preliminary data.</text>
</comment>
<feature type="compositionally biased region" description="Basic and acidic residues" evidence="4">
    <location>
        <begin position="1581"/>
        <end position="1593"/>
    </location>
</feature>
<dbReference type="GO" id="GO:0005524">
    <property type="term" value="F:ATP binding"/>
    <property type="evidence" value="ECO:0007669"/>
    <property type="project" value="InterPro"/>
</dbReference>
<organism evidence="6 7">
    <name type="scientific">Tenebrio molitor</name>
    <name type="common">Yellow mealworm beetle</name>
    <dbReference type="NCBI Taxonomy" id="7067"/>
    <lineage>
        <taxon>Eukaryota</taxon>
        <taxon>Metazoa</taxon>
        <taxon>Ecdysozoa</taxon>
        <taxon>Arthropoda</taxon>
        <taxon>Hexapoda</taxon>
        <taxon>Insecta</taxon>
        <taxon>Pterygota</taxon>
        <taxon>Neoptera</taxon>
        <taxon>Endopterygota</taxon>
        <taxon>Coleoptera</taxon>
        <taxon>Polyphaga</taxon>
        <taxon>Cucujiformia</taxon>
        <taxon>Tenebrionidae</taxon>
        <taxon>Tenebrio</taxon>
    </lineage>
</organism>
<name>A0A8J6H636_TENMO</name>
<evidence type="ECO:0000313" key="7">
    <source>
        <dbReference type="Proteomes" id="UP000719412"/>
    </source>
</evidence>
<feature type="region of interest" description="Disordered" evidence="4">
    <location>
        <begin position="1"/>
        <end position="102"/>
    </location>
</feature>
<feature type="coiled-coil region" evidence="3">
    <location>
        <begin position="990"/>
        <end position="1017"/>
    </location>
</feature>
<feature type="compositionally biased region" description="Basic and acidic residues" evidence="4">
    <location>
        <begin position="1541"/>
        <end position="1553"/>
    </location>
</feature>
<feature type="domain" description="AAA+ ATPase" evidence="5">
    <location>
        <begin position="1199"/>
        <end position="1347"/>
    </location>
</feature>
<evidence type="ECO:0000313" key="6">
    <source>
        <dbReference type="EMBL" id="KAH0808396.1"/>
    </source>
</evidence>
<dbReference type="SMART" id="SM00382">
    <property type="entry name" value="AAA"/>
    <property type="match status" value="1"/>
</dbReference>
<dbReference type="InterPro" id="IPR057126">
    <property type="entry name" value="NAV1-like_ubiquitin-like"/>
</dbReference>
<feature type="compositionally biased region" description="Low complexity" evidence="4">
    <location>
        <begin position="1497"/>
        <end position="1506"/>
    </location>
</feature>
<dbReference type="SUPFAM" id="SSF52540">
    <property type="entry name" value="P-loop containing nucleoside triphosphate hydrolases"/>
    <property type="match status" value="1"/>
</dbReference>
<dbReference type="Pfam" id="PF00004">
    <property type="entry name" value="AAA"/>
    <property type="match status" value="1"/>
</dbReference>
<dbReference type="PANTHER" id="PTHR12784:SF28">
    <property type="entry name" value="PROTEIN SICKIE"/>
    <property type="match status" value="1"/>
</dbReference>
<dbReference type="Proteomes" id="UP000719412">
    <property type="component" value="Unassembled WGS sequence"/>
</dbReference>
<dbReference type="GO" id="GO:0016887">
    <property type="term" value="F:ATP hydrolysis activity"/>
    <property type="evidence" value="ECO:0007669"/>
    <property type="project" value="InterPro"/>
</dbReference>
<gene>
    <name evidence="6" type="ORF">GEV33_014395</name>
</gene>
<feature type="coiled-coil region" evidence="3">
    <location>
        <begin position="653"/>
        <end position="680"/>
    </location>
</feature>
<comment type="similarity">
    <text evidence="1">Belongs to the Nav/unc-53 family.</text>
</comment>
<feature type="region of interest" description="Disordered" evidence="4">
    <location>
        <begin position="680"/>
        <end position="715"/>
    </location>
</feature>
<feature type="compositionally biased region" description="Polar residues" evidence="4">
    <location>
        <begin position="378"/>
        <end position="392"/>
    </location>
</feature>
<dbReference type="Pfam" id="PF25408">
    <property type="entry name" value="AAA_lid_NAV1"/>
    <property type="match status" value="1"/>
</dbReference>
<dbReference type="Gene3D" id="3.40.50.300">
    <property type="entry name" value="P-loop containing nucleotide triphosphate hydrolases"/>
    <property type="match status" value="1"/>
</dbReference>
<feature type="compositionally biased region" description="Polar residues" evidence="4">
    <location>
        <begin position="1554"/>
        <end position="1566"/>
    </location>
</feature>
<feature type="region of interest" description="Disordered" evidence="4">
    <location>
        <begin position="247"/>
        <end position="425"/>
    </location>
</feature>
<reference evidence="6" key="2">
    <citation type="submission" date="2021-08" db="EMBL/GenBank/DDBJ databases">
        <authorList>
            <person name="Eriksson T."/>
        </authorList>
    </citation>
    <scope>NUCLEOTIDE SEQUENCE</scope>
    <source>
        <strain evidence="6">Stoneville</strain>
        <tissue evidence="6">Whole head</tissue>
    </source>
</reference>
<feature type="compositionally biased region" description="Polar residues" evidence="4">
    <location>
        <begin position="616"/>
        <end position="625"/>
    </location>
</feature>
<accession>A0A8J6H636</accession>
<evidence type="ECO:0000256" key="3">
    <source>
        <dbReference type="SAM" id="Coils"/>
    </source>
</evidence>
<dbReference type="InterPro" id="IPR057568">
    <property type="entry name" value="CortBP2_NAV1-like_AAA_lid"/>
</dbReference>
<keyword evidence="7" id="KW-1185">Reference proteome</keyword>
<dbReference type="GO" id="GO:0022008">
    <property type="term" value="P:neurogenesis"/>
    <property type="evidence" value="ECO:0007669"/>
    <property type="project" value="InterPro"/>
</dbReference>
<protein>
    <recommendedName>
        <fullName evidence="5">AAA+ ATPase domain-containing protein</fullName>
    </recommendedName>
</protein>
<dbReference type="InterPro" id="IPR003593">
    <property type="entry name" value="AAA+_ATPase"/>
</dbReference>
<evidence type="ECO:0000259" key="5">
    <source>
        <dbReference type="SMART" id="SM00382"/>
    </source>
</evidence>
<feature type="region of interest" description="Disordered" evidence="4">
    <location>
        <begin position="128"/>
        <end position="148"/>
    </location>
</feature>
<dbReference type="InterPro" id="IPR027417">
    <property type="entry name" value="P-loop_NTPase"/>
</dbReference>
<proteinExistence type="inferred from homology"/>
<feature type="compositionally biased region" description="Polar residues" evidence="4">
    <location>
        <begin position="33"/>
        <end position="46"/>
    </location>
</feature>
<dbReference type="InterPro" id="IPR039041">
    <property type="entry name" value="Nav/unc-53"/>
</dbReference>
<dbReference type="InterPro" id="IPR003959">
    <property type="entry name" value="ATPase_AAA_core"/>
</dbReference>
<feature type="region of interest" description="Disordered" evidence="4">
    <location>
        <begin position="934"/>
        <end position="960"/>
    </location>
</feature>
<keyword evidence="2 3" id="KW-0175">Coiled coil</keyword>
<feature type="region of interest" description="Disordered" evidence="4">
    <location>
        <begin position="602"/>
        <end position="637"/>
    </location>
</feature>
<feature type="compositionally biased region" description="Polar residues" evidence="4">
    <location>
        <begin position="1507"/>
        <end position="1523"/>
    </location>
</feature>
<evidence type="ECO:0000256" key="1">
    <source>
        <dbReference type="ARBA" id="ARBA00006255"/>
    </source>
</evidence>
<dbReference type="FunFam" id="3.40.50.300:FF:003050">
    <property type="entry name" value="AAA protein"/>
    <property type="match status" value="1"/>
</dbReference>
<feature type="compositionally biased region" description="Pro residues" evidence="4">
    <location>
        <begin position="314"/>
        <end position="324"/>
    </location>
</feature>
<feature type="compositionally biased region" description="Polar residues" evidence="4">
    <location>
        <begin position="65"/>
        <end position="84"/>
    </location>
</feature>
<feature type="compositionally biased region" description="Pro residues" evidence="4">
    <location>
        <begin position="1594"/>
        <end position="1614"/>
    </location>
</feature>
<dbReference type="Pfam" id="PF23092">
    <property type="entry name" value="Ubiquitin_6"/>
    <property type="match status" value="1"/>
</dbReference>